<name>A0A200R3E1_MACCD</name>
<keyword evidence="5" id="KW-1185">Reference proteome</keyword>
<keyword evidence="1" id="KW-0732">Signal</keyword>
<dbReference type="STRING" id="56857.A0A200R3E1"/>
<evidence type="ECO:0000313" key="4">
    <source>
        <dbReference type="EMBL" id="OVA17239.1"/>
    </source>
</evidence>
<dbReference type="InterPro" id="IPR001480">
    <property type="entry name" value="Bulb-type_lectin_dom"/>
</dbReference>
<dbReference type="OrthoDB" id="740822at2759"/>
<evidence type="ECO:0000259" key="3">
    <source>
        <dbReference type="PROSITE" id="PS50927"/>
    </source>
</evidence>
<dbReference type="PIRSF" id="PIRSF002686">
    <property type="entry name" value="SLG"/>
    <property type="match status" value="1"/>
</dbReference>
<dbReference type="Gene3D" id="2.90.10.10">
    <property type="entry name" value="Bulb-type lectin domain"/>
    <property type="match status" value="1"/>
</dbReference>
<evidence type="ECO:0000256" key="2">
    <source>
        <dbReference type="SAM" id="Phobius"/>
    </source>
</evidence>
<dbReference type="InterPro" id="IPR036426">
    <property type="entry name" value="Bulb-type_lectin_dom_sf"/>
</dbReference>
<dbReference type="Proteomes" id="UP000195402">
    <property type="component" value="Unassembled WGS sequence"/>
</dbReference>
<comment type="caution">
    <text evidence="4">The sequence shown here is derived from an EMBL/GenBank/DDBJ whole genome shotgun (WGS) entry which is preliminary data.</text>
</comment>
<dbReference type="Pfam" id="PF01453">
    <property type="entry name" value="B_lectin"/>
    <property type="match status" value="1"/>
</dbReference>
<protein>
    <submittedName>
        <fullName evidence="4">S-locus glycoprotein</fullName>
    </submittedName>
</protein>
<accession>A0A200R3E1</accession>
<dbReference type="PANTHER" id="PTHR47976">
    <property type="entry name" value="G-TYPE LECTIN S-RECEPTOR-LIKE SERINE/THREONINE-PROTEIN KINASE SD2-5"/>
    <property type="match status" value="1"/>
</dbReference>
<dbReference type="AlphaFoldDB" id="A0A200R3E1"/>
<dbReference type="EMBL" id="MVGT01000438">
    <property type="protein sequence ID" value="OVA17239.1"/>
    <property type="molecule type" value="Genomic_DNA"/>
</dbReference>
<sequence length="438" mass="48802">MGFTGRAFLMESDQLLIPNFKAALSVEADVNGRFLCSIQVFLGDFKVWNSGHYSKFYPSKRCVLELTEGGDLQLKGSTRSRRRIGWRSGTSGQGVEQRLQLLSTGNLVLMDAMNRIRWQSFEFPTNVILWGQRFNYSTRLTSFPGTNSTMFYSFEIQNNKIALYLNSGRLKYSYWEFRPSHSRNIVSAQLGSTGLKLFDGNHRKIGQISSRSSAPLRFLALRDNTGNLGLYHYSPHKSKFAASFTAINETCDLPLACGSYGICTFSNTCTCIQFSKKTYPVEPNCNVGFHSEFCGSREPVEMVEIMGVSSILKGDPQMFNVSKEECLSLCIGDCTCVALLYSNNGIAGGDWQQCFHYGLVRGLKQIGKEGVNLGLSYFVKVPKGIGGATGKKSSVVKKWLLIMGGVVDGLVILLVLGGFGYYFFVVRKRRLRNDNTIT</sequence>
<reference evidence="4 5" key="1">
    <citation type="journal article" date="2017" name="Mol. Plant">
        <title>The Genome of Medicinal Plant Macleaya cordata Provides New Insights into Benzylisoquinoline Alkaloids Metabolism.</title>
        <authorList>
            <person name="Liu X."/>
            <person name="Liu Y."/>
            <person name="Huang P."/>
            <person name="Ma Y."/>
            <person name="Qing Z."/>
            <person name="Tang Q."/>
            <person name="Cao H."/>
            <person name="Cheng P."/>
            <person name="Zheng Y."/>
            <person name="Yuan Z."/>
            <person name="Zhou Y."/>
            <person name="Liu J."/>
            <person name="Tang Z."/>
            <person name="Zhuo Y."/>
            <person name="Zhang Y."/>
            <person name="Yu L."/>
            <person name="Huang J."/>
            <person name="Yang P."/>
            <person name="Peng Q."/>
            <person name="Zhang J."/>
            <person name="Jiang W."/>
            <person name="Zhang Z."/>
            <person name="Lin K."/>
            <person name="Ro D.K."/>
            <person name="Chen X."/>
            <person name="Xiong X."/>
            <person name="Shang Y."/>
            <person name="Huang S."/>
            <person name="Zeng J."/>
        </authorList>
    </citation>
    <scope>NUCLEOTIDE SEQUENCE [LARGE SCALE GENOMIC DNA]</scope>
    <source>
        <strain evidence="5">cv. BLH2017</strain>
        <tissue evidence="4">Root</tissue>
    </source>
</reference>
<keyword evidence="2" id="KW-0812">Transmembrane</keyword>
<dbReference type="OMA" id="CAYYCIY"/>
<keyword evidence="2" id="KW-0472">Membrane</keyword>
<dbReference type="PROSITE" id="PS50927">
    <property type="entry name" value="BULB_LECTIN"/>
    <property type="match status" value="1"/>
</dbReference>
<dbReference type="InterPro" id="IPR051343">
    <property type="entry name" value="G-type_lectin_kinases/EP1-like"/>
</dbReference>
<feature type="transmembrane region" description="Helical" evidence="2">
    <location>
        <begin position="399"/>
        <end position="424"/>
    </location>
</feature>
<keyword evidence="2" id="KW-1133">Transmembrane helix</keyword>
<proteinExistence type="predicted"/>
<feature type="domain" description="Bulb-type lectin" evidence="3">
    <location>
        <begin position="1"/>
        <end position="122"/>
    </location>
</feature>
<dbReference type="FunCoup" id="A0A200R3E1">
    <property type="interactions" value="210"/>
</dbReference>
<organism evidence="4 5">
    <name type="scientific">Macleaya cordata</name>
    <name type="common">Five-seeded plume-poppy</name>
    <name type="synonym">Bocconia cordata</name>
    <dbReference type="NCBI Taxonomy" id="56857"/>
    <lineage>
        <taxon>Eukaryota</taxon>
        <taxon>Viridiplantae</taxon>
        <taxon>Streptophyta</taxon>
        <taxon>Embryophyta</taxon>
        <taxon>Tracheophyta</taxon>
        <taxon>Spermatophyta</taxon>
        <taxon>Magnoliopsida</taxon>
        <taxon>Ranunculales</taxon>
        <taxon>Papaveraceae</taxon>
        <taxon>Papaveroideae</taxon>
        <taxon>Macleaya</taxon>
    </lineage>
</organism>
<evidence type="ECO:0000256" key="1">
    <source>
        <dbReference type="ARBA" id="ARBA00022729"/>
    </source>
</evidence>
<gene>
    <name evidence="4" type="ORF">BVC80_1837g35</name>
</gene>
<dbReference type="InParanoid" id="A0A200R3E1"/>
<evidence type="ECO:0000313" key="5">
    <source>
        <dbReference type="Proteomes" id="UP000195402"/>
    </source>
</evidence>
<dbReference type="InterPro" id="IPR035446">
    <property type="entry name" value="SLSG/EP1"/>
</dbReference>
<dbReference type="SUPFAM" id="SSF51110">
    <property type="entry name" value="alpha-D-mannose-specific plant lectins"/>
    <property type="match status" value="1"/>
</dbReference>
<dbReference type="PANTHER" id="PTHR47976:SF120">
    <property type="entry name" value="G-TYPE LECTIN S-RECEPTOR-LIKE SERINE_THREONINE-PROTEIN KINASE SD2-5"/>
    <property type="match status" value="1"/>
</dbReference>